<accession>A0A835XFS6</accession>
<feature type="transmembrane region" description="Helical" evidence="1">
    <location>
        <begin position="151"/>
        <end position="175"/>
    </location>
</feature>
<keyword evidence="1" id="KW-0472">Membrane</keyword>
<sequence>MRTEGIDLWRDVAWFRFWLMLLLDMSLTVYTIVVLHRKAQATCEAQSPWEDCGAAGWPYSAWMVAFLLAPFLSFGWFLCTSVFWAKSREARMESDLGSASLLLGDVLLWEMLACAVLGLLGGAVLLVVCAACAVALPLLAAWDYQRAQAFAVYTLVFLGLFASLPNAGYLTYLYLAPPASYDADGDLLANPVYIANTWAYLRQVVVNLLSASAFTAPV</sequence>
<comment type="caution">
    <text evidence="2">The sequence shown here is derived from an EMBL/GenBank/DDBJ whole genome shotgun (WGS) entry which is preliminary data.</text>
</comment>
<proteinExistence type="predicted"/>
<dbReference type="Proteomes" id="UP000612055">
    <property type="component" value="Unassembled WGS sequence"/>
</dbReference>
<evidence type="ECO:0000313" key="2">
    <source>
        <dbReference type="EMBL" id="KAG2482579.1"/>
    </source>
</evidence>
<dbReference type="AlphaFoldDB" id="A0A835XFS6"/>
<feature type="transmembrane region" description="Helical" evidence="1">
    <location>
        <begin position="59"/>
        <end position="85"/>
    </location>
</feature>
<reference evidence="2" key="1">
    <citation type="journal article" date="2020" name="bioRxiv">
        <title>Comparative genomics of Chlamydomonas.</title>
        <authorList>
            <person name="Craig R.J."/>
            <person name="Hasan A.R."/>
            <person name="Ness R.W."/>
            <person name="Keightley P.D."/>
        </authorList>
    </citation>
    <scope>NUCLEOTIDE SEQUENCE</scope>
    <source>
        <strain evidence="2">CCAP 11/70</strain>
    </source>
</reference>
<keyword evidence="3" id="KW-1185">Reference proteome</keyword>
<evidence type="ECO:0000313" key="3">
    <source>
        <dbReference type="Proteomes" id="UP000612055"/>
    </source>
</evidence>
<protein>
    <submittedName>
        <fullName evidence="2">Uncharacterized protein</fullName>
    </submittedName>
</protein>
<gene>
    <name evidence="2" type="ORF">HYH03_018503</name>
</gene>
<keyword evidence="1" id="KW-0812">Transmembrane</keyword>
<dbReference type="EMBL" id="JAEHOE010000213">
    <property type="protein sequence ID" value="KAG2482579.1"/>
    <property type="molecule type" value="Genomic_DNA"/>
</dbReference>
<organism evidence="2 3">
    <name type="scientific">Edaphochlamys debaryana</name>
    <dbReference type="NCBI Taxonomy" id="47281"/>
    <lineage>
        <taxon>Eukaryota</taxon>
        <taxon>Viridiplantae</taxon>
        <taxon>Chlorophyta</taxon>
        <taxon>core chlorophytes</taxon>
        <taxon>Chlorophyceae</taxon>
        <taxon>CS clade</taxon>
        <taxon>Chlamydomonadales</taxon>
        <taxon>Chlamydomonadales incertae sedis</taxon>
        <taxon>Edaphochlamys</taxon>
    </lineage>
</organism>
<name>A0A835XFS6_9CHLO</name>
<feature type="transmembrane region" description="Helical" evidence="1">
    <location>
        <begin position="106"/>
        <end position="139"/>
    </location>
</feature>
<keyword evidence="1" id="KW-1133">Transmembrane helix</keyword>
<feature type="transmembrane region" description="Helical" evidence="1">
    <location>
        <begin position="12"/>
        <end position="33"/>
    </location>
</feature>
<evidence type="ECO:0000256" key="1">
    <source>
        <dbReference type="SAM" id="Phobius"/>
    </source>
</evidence>